<evidence type="ECO:0000256" key="12">
    <source>
        <dbReference type="ARBA" id="ARBA00034617"/>
    </source>
</evidence>
<dbReference type="Gene3D" id="1.10.486.10">
    <property type="entry name" value="PCRA, domain 4"/>
    <property type="match status" value="1"/>
</dbReference>
<keyword evidence="8 15" id="KW-0067">ATP-binding</keyword>
<evidence type="ECO:0000256" key="15">
    <source>
        <dbReference type="PROSITE-ProRule" id="PRU00560"/>
    </source>
</evidence>
<dbReference type="InterPro" id="IPR014017">
    <property type="entry name" value="DNA_helicase_UvrD-like_C"/>
</dbReference>
<evidence type="ECO:0000256" key="8">
    <source>
        <dbReference type="ARBA" id="ARBA00022840"/>
    </source>
</evidence>
<dbReference type="GO" id="GO:0005524">
    <property type="term" value="F:ATP binding"/>
    <property type="evidence" value="ECO:0007669"/>
    <property type="project" value="UniProtKB-UniRule"/>
</dbReference>
<keyword evidence="10" id="KW-0234">DNA repair</keyword>
<dbReference type="Pfam" id="PF13361">
    <property type="entry name" value="UvrD_C"/>
    <property type="match status" value="1"/>
</dbReference>
<dbReference type="SUPFAM" id="SSF52980">
    <property type="entry name" value="Restriction endonuclease-like"/>
    <property type="match status" value="1"/>
</dbReference>
<evidence type="ECO:0000256" key="4">
    <source>
        <dbReference type="ARBA" id="ARBA00022763"/>
    </source>
</evidence>
<keyword evidence="7" id="KW-0269">Exonuclease</keyword>
<feature type="domain" description="UvrD-like helicase C-terminal" evidence="17">
    <location>
        <begin position="305"/>
        <end position="611"/>
    </location>
</feature>
<dbReference type="InterPro" id="IPR011335">
    <property type="entry name" value="Restrct_endonuc-II-like"/>
</dbReference>
<dbReference type="Pfam" id="PF12705">
    <property type="entry name" value="PDDEXK_1"/>
    <property type="match status" value="1"/>
</dbReference>
<dbReference type="GO" id="GO:0003677">
    <property type="term" value="F:DNA binding"/>
    <property type="evidence" value="ECO:0007669"/>
    <property type="project" value="UniProtKB-KW"/>
</dbReference>
<dbReference type="InterPro" id="IPR027417">
    <property type="entry name" value="P-loop_NTPase"/>
</dbReference>
<keyword evidence="4" id="KW-0227">DNA damage</keyword>
<dbReference type="GO" id="GO:0004527">
    <property type="term" value="F:exonuclease activity"/>
    <property type="evidence" value="ECO:0007669"/>
    <property type="project" value="UniProtKB-KW"/>
</dbReference>
<dbReference type="EMBL" id="MGAY01000019">
    <property type="protein sequence ID" value="OGK56937.1"/>
    <property type="molecule type" value="Genomic_DNA"/>
</dbReference>
<accession>A0A1F7JMY6</accession>
<feature type="domain" description="UvrD-like helicase ATP-binding" evidence="16">
    <location>
        <begin position="1"/>
        <end position="304"/>
    </location>
</feature>
<dbReference type="PANTHER" id="PTHR11070">
    <property type="entry name" value="UVRD / RECB / PCRA DNA HELICASE FAMILY MEMBER"/>
    <property type="match status" value="1"/>
</dbReference>
<dbReference type="GO" id="GO:0033202">
    <property type="term" value="C:DNA helicase complex"/>
    <property type="evidence" value="ECO:0007669"/>
    <property type="project" value="TreeGrafter"/>
</dbReference>
<dbReference type="SUPFAM" id="SSF52540">
    <property type="entry name" value="P-loop containing nucleoside triphosphate hydrolases"/>
    <property type="match status" value="1"/>
</dbReference>
<protein>
    <recommendedName>
        <fullName evidence="13">DNA 3'-5' helicase</fullName>
        <ecNumber evidence="13">5.6.2.4</ecNumber>
    </recommendedName>
</protein>
<name>A0A1F7JMY6_9BACT</name>
<evidence type="ECO:0000259" key="16">
    <source>
        <dbReference type="PROSITE" id="PS51198"/>
    </source>
</evidence>
<dbReference type="EC" id="5.6.2.4" evidence="13"/>
<proteinExistence type="inferred from homology"/>
<gene>
    <name evidence="18" type="ORF">A3J15_00915</name>
</gene>
<evidence type="ECO:0000259" key="17">
    <source>
        <dbReference type="PROSITE" id="PS51217"/>
    </source>
</evidence>
<sequence>MLLTTSQKQAVQYNRGPLLIIAGAGTGKTTVIVEKIKYLIKKKLAKPEDILALTFTEKAANEMEVRVDKAVPYGYFQMNISTFHSFCDQILRNDIIHIGLSPSFKLCTQAESIIFLRQNLFLFDLEYFRPLGNPTKFLSGLLLHFSRLRDENITPIQYIDWVKINNQKSKLKKEDDVIENKKNLELAKAYKKYQDLKLKENIFDFADLIYYTNILFTKRPNVLKKYRQQYKYTLIDEFQDTNIAQYELIKLLCPVKKNPKLTVIGDDNQSIYKFRGAAISNILHFMNDYKKAKNIVLTENFRSNQQILDSAYRLIKHNDPDTLEAKLKIPKELKSNISGPTTPAINFKLAKRVEEEADYVLSNIQKLKKNYRYRDFAILVRANNHGDVFAAALSRAGIPIQFLGSGVLFKQPEVKDLIAYLLLLRDLNDSTSAYRVLTMEIFNLDKKDLSGLISFSRHIGRTLFEAIEIYLSFFFKTLETDDYLPYKKNVFLMKKTSRDTLYQIYQLIMYGISNQKKYTAGQILYYFLEQSGLLQKLMKHTTEREERTAINISKFFNVINTYEAEHEDASIYSVADYLTMCLELSDSPTIEAIDNTEYDAVNILTIHSAKGLEFPVVFLVNLTEQRFPTRTRKEQIPIPDELIKEVLPTGDHHLQEERRLFYVGMTRAKDYCIMTASQYYASAKRQQKISPFVWESVGKEQIQPILDKLSEEKKQLSLFDSIKKLGTDFKKQEPVKLSKLTPELTVFSYTQLETYKICPLRYKYQYILKVPIPVNAAATFGQTIHTALQKFYQLYRDSDNVDEDKLLSIYNSVWSPYGFTSRIFENKMKQSGEKMLREFYKNHHSNKINILDLERKFKIKLETNLYLVGKLDRVDKKHKNQIEIIDYKTGKVPTEPELKKDLQMGIYALAAQNPGIFNRALTDITLSFYFLQESKVFTLHKTATELQKVEEDIKKTAADINSSSLQPKVGVWCEFCPFKINCEAWQ</sequence>
<evidence type="ECO:0000256" key="14">
    <source>
        <dbReference type="ARBA" id="ARBA00048988"/>
    </source>
</evidence>
<dbReference type="STRING" id="1802074.A3J15_00915"/>
<dbReference type="GO" id="GO:0000725">
    <property type="term" value="P:recombinational repair"/>
    <property type="evidence" value="ECO:0007669"/>
    <property type="project" value="TreeGrafter"/>
</dbReference>
<dbReference type="Proteomes" id="UP000176376">
    <property type="component" value="Unassembled WGS sequence"/>
</dbReference>
<evidence type="ECO:0000313" key="19">
    <source>
        <dbReference type="Proteomes" id="UP000176376"/>
    </source>
</evidence>
<evidence type="ECO:0000256" key="1">
    <source>
        <dbReference type="ARBA" id="ARBA00009922"/>
    </source>
</evidence>
<dbReference type="Gene3D" id="3.90.320.10">
    <property type="match status" value="1"/>
</dbReference>
<dbReference type="AlphaFoldDB" id="A0A1F7JMY6"/>
<evidence type="ECO:0000256" key="6">
    <source>
        <dbReference type="ARBA" id="ARBA00022806"/>
    </source>
</evidence>
<keyword evidence="3 15" id="KW-0547">Nucleotide-binding</keyword>
<evidence type="ECO:0000256" key="11">
    <source>
        <dbReference type="ARBA" id="ARBA00023235"/>
    </source>
</evidence>
<feature type="binding site" evidence="15">
    <location>
        <begin position="22"/>
        <end position="29"/>
    </location>
    <ligand>
        <name>ATP</name>
        <dbReference type="ChEBI" id="CHEBI:30616"/>
    </ligand>
</feature>
<dbReference type="InterPro" id="IPR000212">
    <property type="entry name" value="DNA_helicase_UvrD/REP"/>
</dbReference>
<keyword evidence="5 15" id="KW-0378">Hydrolase</keyword>
<dbReference type="GO" id="GO:0043138">
    <property type="term" value="F:3'-5' DNA helicase activity"/>
    <property type="evidence" value="ECO:0007669"/>
    <property type="project" value="UniProtKB-EC"/>
</dbReference>
<evidence type="ECO:0000256" key="2">
    <source>
        <dbReference type="ARBA" id="ARBA00022722"/>
    </source>
</evidence>
<dbReference type="PROSITE" id="PS51217">
    <property type="entry name" value="UVRD_HELICASE_CTER"/>
    <property type="match status" value="1"/>
</dbReference>
<comment type="similarity">
    <text evidence="1">Belongs to the helicase family. UvrD subfamily.</text>
</comment>
<reference evidence="18 19" key="1">
    <citation type="journal article" date="2016" name="Nat. Commun.">
        <title>Thousands of microbial genomes shed light on interconnected biogeochemical processes in an aquifer system.</title>
        <authorList>
            <person name="Anantharaman K."/>
            <person name="Brown C.T."/>
            <person name="Hug L.A."/>
            <person name="Sharon I."/>
            <person name="Castelle C.J."/>
            <person name="Probst A.J."/>
            <person name="Thomas B.C."/>
            <person name="Singh A."/>
            <person name="Wilkins M.J."/>
            <person name="Karaoz U."/>
            <person name="Brodie E.L."/>
            <person name="Williams K.H."/>
            <person name="Hubbard S.S."/>
            <person name="Banfield J.F."/>
        </authorList>
    </citation>
    <scope>NUCLEOTIDE SEQUENCE [LARGE SCALE GENOMIC DNA]</scope>
</reference>
<evidence type="ECO:0000256" key="10">
    <source>
        <dbReference type="ARBA" id="ARBA00023204"/>
    </source>
</evidence>
<dbReference type="PROSITE" id="PS51198">
    <property type="entry name" value="UVRD_HELICASE_ATP_BIND"/>
    <property type="match status" value="1"/>
</dbReference>
<dbReference type="InterPro" id="IPR013986">
    <property type="entry name" value="DExx_box_DNA_helicase_dom_sf"/>
</dbReference>
<keyword evidence="6 15" id="KW-0347">Helicase</keyword>
<evidence type="ECO:0000313" key="18">
    <source>
        <dbReference type="EMBL" id="OGK56937.1"/>
    </source>
</evidence>
<evidence type="ECO:0000256" key="7">
    <source>
        <dbReference type="ARBA" id="ARBA00022839"/>
    </source>
</evidence>
<dbReference type="GO" id="GO:0005829">
    <property type="term" value="C:cytosol"/>
    <property type="evidence" value="ECO:0007669"/>
    <property type="project" value="TreeGrafter"/>
</dbReference>
<comment type="caution">
    <text evidence="18">The sequence shown here is derived from an EMBL/GenBank/DDBJ whole genome shotgun (WGS) entry which is preliminary data.</text>
</comment>
<dbReference type="Pfam" id="PF00580">
    <property type="entry name" value="UvrD-helicase"/>
    <property type="match status" value="1"/>
</dbReference>
<keyword evidence="9" id="KW-0238">DNA-binding</keyword>
<dbReference type="Gene3D" id="3.40.50.300">
    <property type="entry name" value="P-loop containing nucleotide triphosphate hydrolases"/>
    <property type="match status" value="2"/>
</dbReference>
<dbReference type="PANTHER" id="PTHR11070:SF48">
    <property type="entry name" value="ATP-DEPENDENT HELICASE_NUCLEASE SUBUNIT A"/>
    <property type="match status" value="1"/>
</dbReference>
<comment type="catalytic activity">
    <reaction evidence="14">
        <text>ATP + H2O = ADP + phosphate + H(+)</text>
        <dbReference type="Rhea" id="RHEA:13065"/>
        <dbReference type="ChEBI" id="CHEBI:15377"/>
        <dbReference type="ChEBI" id="CHEBI:15378"/>
        <dbReference type="ChEBI" id="CHEBI:30616"/>
        <dbReference type="ChEBI" id="CHEBI:43474"/>
        <dbReference type="ChEBI" id="CHEBI:456216"/>
        <dbReference type="EC" id="5.6.2.4"/>
    </reaction>
</comment>
<keyword evidence="11" id="KW-0413">Isomerase</keyword>
<dbReference type="CDD" id="cd17932">
    <property type="entry name" value="DEXQc_UvrD"/>
    <property type="match status" value="1"/>
</dbReference>
<dbReference type="InterPro" id="IPR014016">
    <property type="entry name" value="UvrD-like_ATP-bd"/>
</dbReference>
<dbReference type="InterPro" id="IPR011604">
    <property type="entry name" value="PDDEXK-like_dom_sf"/>
</dbReference>
<evidence type="ECO:0000256" key="9">
    <source>
        <dbReference type="ARBA" id="ARBA00023125"/>
    </source>
</evidence>
<dbReference type="Gene3D" id="1.10.10.160">
    <property type="match status" value="1"/>
</dbReference>
<comment type="catalytic activity">
    <reaction evidence="12">
        <text>Couples ATP hydrolysis with the unwinding of duplex DNA by translocating in the 3'-5' direction.</text>
        <dbReference type="EC" id="5.6.2.4"/>
    </reaction>
</comment>
<evidence type="ECO:0000256" key="5">
    <source>
        <dbReference type="ARBA" id="ARBA00022801"/>
    </source>
</evidence>
<keyword evidence="2" id="KW-0540">Nuclease</keyword>
<organism evidence="18 19">
    <name type="scientific">Candidatus Roizmanbacteria bacterium RIFCSPLOWO2_02_FULL_38_10</name>
    <dbReference type="NCBI Taxonomy" id="1802074"/>
    <lineage>
        <taxon>Bacteria</taxon>
        <taxon>Candidatus Roizmaniibacteriota</taxon>
    </lineage>
</organism>
<evidence type="ECO:0000256" key="3">
    <source>
        <dbReference type="ARBA" id="ARBA00022741"/>
    </source>
</evidence>
<dbReference type="InterPro" id="IPR038726">
    <property type="entry name" value="PDDEXK_AddAB-type"/>
</dbReference>
<evidence type="ECO:0000256" key="13">
    <source>
        <dbReference type="ARBA" id="ARBA00034808"/>
    </source>
</evidence>